<keyword evidence="7" id="KW-0153">Cholesterol metabolism</keyword>
<keyword evidence="18" id="KW-0804">Transcription</keyword>
<evidence type="ECO:0000256" key="5">
    <source>
        <dbReference type="ARBA" id="ARBA00020485"/>
    </source>
</evidence>
<evidence type="ECO:0000256" key="12">
    <source>
        <dbReference type="ARBA" id="ARBA00023015"/>
    </source>
</evidence>
<keyword evidence="12" id="KW-0805">Transcription regulation</keyword>
<dbReference type="PANTHER" id="PTHR24411">
    <property type="entry name" value="NUCLEAR FACTOR ERYTHROID 2-RELATED FACTOR"/>
    <property type="match status" value="1"/>
</dbReference>
<dbReference type="InterPro" id="IPR047167">
    <property type="entry name" value="NFE2-like"/>
</dbReference>
<dbReference type="InterPro" id="IPR004827">
    <property type="entry name" value="bZIP"/>
</dbReference>
<proteinExistence type="inferred from homology"/>
<dbReference type="PANTHER" id="PTHR24411:SF31">
    <property type="entry name" value="ENDOPLASMIC RETICULUM MEMBRANE SENSOR NFE2L1"/>
    <property type="match status" value="1"/>
</dbReference>
<dbReference type="Proteomes" id="UP000824219">
    <property type="component" value="Linkage Group LG02"/>
</dbReference>
<evidence type="ECO:0000256" key="24">
    <source>
        <dbReference type="ARBA" id="ARBA00031659"/>
    </source>
</evidence>
<keyword evidence="16" id="KW-0472">Membrane</keyword>
<feature type="region of interest" description="Disordered" evidence="25">
    <location>
        <begin position="448"/>
        <end position="500"/>
    </location>
</feature>
<dbReference type="GO" id="GO:0000978">
    <property type="term" value="F:RNA polymerase II cis-regulatory region sequence-specific DNA binding"/>
    <property type="evidence" value="ECO:0007669"/>
    <property type="project" value="InterPro"/>
</dbReference>
<keyword evidence="13" id="KW-0443">Lipid metabolism</keyword>
<dbReference type="Gene3D" id="1.10.880.10">
    <property type="entry name" value="Transcription factor, Skn-1-like, DNA-binding domain"/>
    <property type="match status" value="1"/>
</dbReference>
<keyword evidence="28" id="KW-1185">Reference proteome</keyword>
<feature type="domain" description="BZIP" evidence="26">
    <location>
        <begin position="626"/>
        <end position="689"/>
    </location>
</feature>
<evidence type="ECO:0000256" key="13">
    <source>
        <dbReference type="ARBA" id="ARBA00023098"/>
    </source>
</evidence>
<evidence type="ECO:0000256" key="16">
    <source>
        <dbReference type="ARBA" id="ARBA00023136"/>
    </source>
</evidence>
<evidence type="ECO:0000256" key="15">
    <source>
        <dbReference type="ARBA" id="ARBA00023125"/>
    </source>
</evidence>
<evidence type="ECO:0000256" key="22">
    <source>
        <dbReference type="ARBA" id="ARBA00023242"/>
    </source>
</evidence>
<name>A0A9D3SXQ0_9TELE</name>
<evidence type="ECO:0000256" key="3">
    <source>
        <dbReference type="ARBA" id="ARBA00004648"/>
    </source>
</evidence>
<dbReference type="EMBL" id="JAHKSW010000002">
    <property type="protein sequence ID" value="KAG7334908.1"/>
    <property type="molecule type" value="Genomic_DNA"/>
</dbReference>
<evidence type="ECO:0000256" key="14">
    <source>
        <dbReference type="ARBA" id="ARBA00023121"/>
    </source>
</evidence>
<evidence type="ECO:0000256" key="21">
    <source>
        <dbReference type="ARBA" id="ARBA00023221"/>
    </source>
</evidence>
<evidence type="ECO:0000256" key="11">
    <source>
        <dbReference type="ARBA" id="ARBA00022989"/>
    </source>
</evidence>
<keyword evidence="15" id="KW-0238">DNA-binding</keyword>
<reference evidence="27 28" key="1">
    <citation type="submission" date="2021-06" db="EMBL/GenBank/DDBJ databases">
        <title>Chromosome-level genome assembly of the red-tail catfish (Hemibagrus wyckioides).</title>
        <authorList>
            <person name="Shao F."/>
        </authorList>
    </citation>
    <scope>NUCLEOTIDE SEQUENCE [LARGE SCALE GENOMIC DNA]</scope>
    <source>
        <strain evidence="27">EC202008001</strain>
        <tissue evidence="27">Blood</tissue>
    </source>
</reference>
<gene>
    <name evidence="27" type="ORF">KOW79_001504</name>
</gene>
<evidence type="ECO:0000259" key="26">
    <source>
        <dbReference type="PROSITE" id="PS50217"/>
    </source>
</evidence>
<evidence type="ECO:0000256" key="2">
    <source>
        <dbReference type="ARBA" id="ARBA00004643"/>
    </source>
</evidence>
<keyword evidence="6" id="KW-0678">Repressor</keyword>
<dbReference type="Pfam" id="PF03131">
    <property type="entry name" value="bZIP_Maf"/>
    <property type="match status" value="1"/>
</dbReference>
<evidence type="ECO:0000256" key="6">
    <source>
        <dbReference type="ARBA" id="ARBA00022491"/>
    </source>
</evidence>
<dbReference type="InterPro" id="IPR008917">
    <property type="entry name" value="TF_DNA-bd_sf"/>
</dbReference>
<dbReference type="FunFam" id="1.10.880.10:FF:000004">
    <property type="entry name" value="Nuclear factor, erythroid 2"/>
    <property type="match status" value="1"/>
</dbReference>
<evidence type="ECO:0000256" key="19">
    <source>
        <dbReference type="ARBA" id="ARBA00023166"/>
    </source>
</evidence>
<dbReference type="GO" id="GO:0008289">
    <property type="term" value="F:lipid binding"/>
    <property type="evidence" value="ECO:0007669"/>
    <property type="project" value="UniProtKB-KW"/>
</dbReference>
<organism evidence="27 28">
    <name type="scientific">Hemibagrus wyckioides</name>
    <dbReference type="NCBI Taxonomy" id="337641"/>
    <lineage>
        <taxon>Eukaryota</taxon>
        <taxon>Metazoa</taxon>
        <taxon>Chordata</taxon>
        <taxon>Craniata</taxon>
        <taxon>Vertebrata</taxon>
        <taxon>Euteleostomi</taxon>
        <taxon>Actinopterygii</taxon>
        <taxon>Neopterygii</taxon>
        <taxon>Teleostei</taxon>
        <taxon>Ostariophysi</taxon>
        <taxon>Siluriformes</taxon>
        <taxon>Bagridae</taxon>
        <taxon>Hemibagrus</taxon>
    </lineage>
</organism>
<dbReference type="GO" id="GO:0008203">
    <property type="term" value="P:cholesterol metabolic process"/>
    <property type="evidence" value="ECO:0007669"/>
    <property type="project" value="UniProtKB-KW"/>
</dbReference>
<protein>
    <recommendedName>
        <fullName evidence="5">Endoplasmic reticulum membrane sensor NFE2L1</fullName>
    </recommendedName>
    <alternativeName>
        <fullName evidence="24">Nuclear factor erythroid 2-related factor 1</fullName>
    </alternativeName>
    <alternativeName>
        <fullName evidence="23">Nuclear factor, erythroid derived 2, like 1</fullName>
    </alternativeName>
</protein>
<dbReference type="GO" id="GO:0005634">
    <property type="term" value="C:nucleus"/>
    <property type="evidence" value="ECO:0007669"/>
    <property type="project" value="UniProtKB-SubCell"/>
</dbReference>
<evidence type="ECO:0000256" key="25">
    <source>
        <dbReference type="SAM" id="MobiDB-lite"/>
    </source>
</evidence>
<keyword evidence="9" id="KW-0256">Endoplasmic reticulum</keyword>
<evidence type="ECO:0000256" key="1">
    <source>
        <dbReference type="ARBA" id="ARBA00004123"/>
    </source>
</evidence>
<evidence type="ECO:0000313" key="27">
    <source>
        <dbReference type="EMBL" id="KAG7334908.1"/>
    </source>
</evidence>
<dbReference type="OrthoDB" id="7458135at2759"/>
<comment type="similarity">
    <text evidence="4">Belongs to the bZIP family. CNC subfamily.</text>
</comment>
<feature type="compositionally biased region" description="Low complexity" evidence="25">
    <location>
        <begin position="470"/>
        <end position="498"/>
    </location>
</feature>
<dbReference type="SMART" id="SM00338">
    <property type="entry name" value="BRLZ"/>
    <property type="match status" value="1"/>
</dbReference>
<keyword evidence="19" id="KW-1207">Sterol metabolism</keyword>
<accession>A0A9D3SXQ0</accession>
<evidence type="ECO:0000256" key="8">
    <source>
        <dbReference type="ARBA" id="ARBA00022692"/>
    </source>
</evidence>
<dbReference type="InterPro" id="IPR004826">
    <property type="entry name" value="bZIP_Maf"/>
</dbReference>
<keyword evidence="17" id="KW-0010">Activator</keyword>
<evidence type="ECO:0000313" key="28">
    <source>
        <dbReference type="Proteomes" id="UP000824219"/>
    </source>
</evidence>
<evidence type="ECO:0000256" key="23">
    <source>
        <dbReference type="ARBA" id="ARBA00030985"/>
    </source>
</evidence>
<dbReference type="PROSITE" id="PS50217">
    <property type="entry name" value="BZIP"/>
    <property type="match status" value="1"/>
</dbReference>
<evidence type="ECO:0000256" key="17">
    <source>
        <dbReference type="ARBA" id="ARBA00023159"/>
    </source>
</evidence>
<dbReference type="SUPFAM" id="SSF47454">
    <property type="entry name" value="A DNA-binding domain in eukaryotic transcription factors"/>
    <property type="match status" value="1"/>
</dbReference>
<evidence type="ECO:0000256" key="7">
    <source>
        <dbReference type="ARBA" id="ARBA00022548"/>
    </source>
</evidence>
<dbReference type="PROSITE" id="PS00036">
    <property type="entry name" value="BZIP_BASIC"/>
    <property type="match status" value="1"/>
</dbReference>
<comment type="caution">
    <text evidence="27">The sequence shown here is derived from an EMBL/GenBank/DDBJ whole genome shotgun (WGS) entry which is preliminary data.</text>
</comment>
<keyword evidence="20" id="KW-0325">Glycoprotein</keyword>
<keyword evidence="14" id="KW-0446">Lipid-binding</keyword>
<evidence type="ECO:0000256" key="18">
    <source>
        <dbReference type="ARBA" id="ARBA00023163"/>
    </source>
</evidence>
<evidence type="ECO:0000256" key="20">
    <source>
        <dbReference type="ARBA" id="ARBA00023180"/>
    </source>
</evidence>
<sequence length="735" mass="83149">MQPLKKYFTEGLIQVAIVLSLAGMHVDVDPYLPPPHNLNIQSPDLTQSQFGNLQNSPQGYGLHMKSPDVEASVPVPRLLHWVHSLRHLNIPAAQLEAWLVHSESDNSGMTLPGLTDSWDGGDELVDMEDSASLTMRMGGGGIGELGNDPFMDDGSLGVVTTLSRSQMDSEDVKEEADELSLWQQEFNQNIHQDQLRQGQSQYFSLLNEDDEDELMMDGWQHANPFRNPLTGMQEDVQSHSLSTEECLQLLEAGLPLGNEQYLADPDPVRTDEDLLQHNGSLYSSMLSQQEPVMDLEQQWQDVLAVLGPQDTNADDLLDSSHFSNEGRTRETRTLENPMQQNLSLDQSVFSRSSQISFASNTASRDENYLSNQNNTSLNVSDDSNVNLNFNDPEIIDFLLSSTPDSSNINMPSFPLEEASQSSLFGPLLKESMLDENNLLDLALENESGQSEVFKKEEQTDSDSGLSLDYSQSPVSPSRSESSCCSSSSSSSSMSSTYSVPEEGAVGYTRIKEEPMDEEGAVGGYSPEQNKMCYTDYLQFQYSPWFEHIVHDHTYNQPQHTNQRKPPKEYSEEPLEYKFQEDLQTKDEKRARSMRIPFSTDHIINLPVEDFNDLLAKHHLSESQLALIRDIRRRGKNKVAAQNCRRRKLDILQDLERSVDGLRRHRARLLREKLDVLHSVREMKQRLNDLYQEVRSRLGEVERIPCSAMDFTLQPGNDDHVSKSRRKSGKKQKDKE</sequence>
<keyword evidence="22" id="KW-0539">Nucleus</keyword>
<keyword evidence="8" id="KW-0812">Transmembrane</keyword>
<evidence type="ECO:0000256" key="9">
    <source>
        <dbReference type="ARBA" id="ARBA00022824"/>
    </source>
</evidence>
<evidence type="ECO:0000256" key="4">
    <source>
        <dbReference type="ARBA" id="ARBA00008157"/>
    </source>
</evidence>
<dbReference type="GO" id="GO:0000981">
    <property type="term" value="F:DNA-binding transcription factor activity, RNA polymerase II-specific"/>
    <property type="evidence" value="ECO:0007669"/>
    <property type="project" value="TreeGrafter"/>
</dbReference>
<keyword evidence="10" id="KW-0735">Signal-anchor</keyword>
<comment type="subcellular location">
    <subcellularLocation>
        <location evidence="3">Endoplasmic reticulum membrane</location>
        <topology evidence="3">Single-pass type II membrane protein</topology>
    </subcellularLocation>
    <subcellularLocation>
        <location evidence="2">Endoplasmic reticulum membrane</location>
        <topology evidence="2">Single-pass type III membrane protein</topology>
    </subcellularLocation>
    <subcellularLocation>
        <location evidence="1">Nucleus</location>
    </subcellularLocation>
</comment>
<dbReference type="AlphaFoldDB" id="A0A9D3SXQ0"/>
<keyword evidence="11" id="KW-1133">Transmembrane helix</keyword>
<keyword evidence="21" id="KW-0753">Steroid metabolism</keyword>
<evidence type="ECO:0000256" key="10">
    <source>
        <dbReference type="ARBA" id="ARBA00022968"/>
    </source>
</evidence>
<feature type="region of interest" description="Disordered" evidence="25">
    <location>
        <begin position="711"/>
        <end position="735"/>
    </location>
</feature>
<dbReference type="GO" id="GO:0005789">
    <property type="term" value="C:endoplasmic reticulum membrane"/>
    <property type="evidence" value="ECO:0007669"/>
    <property type="project" value="UniProtKB-SubCell"/>
</dbReference>